<gene>
    <name evidence="3" type="ORF">B0T10DRAFT_22620</name>
</gene>
<accession>A0A9P8WHZ8</accession>
<evidence type="ECO:0000256" key="1">
    <source>
        <dbReference type="SAM" id="MobiDB-lite"/>
    </source>
</evidence>
<feature type="domain" description="DNA ligase D 3'-phosphoesterase" evidence="2">
    <location>
        <begin position="108"/>
        <end position="245"/>
    </location>
</feature>
<keyword evidence="4" id="KW-1185">Reference proteome</keyword>
<organism evidence="3 4">
    <name type="scientific">Thelonectria olida</name>
    <dbReference type="NCBI Taxonomy" id="1576542"/>
    <lineage>
        <taxon>Eukaryota</taxon>
        <taxon>Fungi</taxon>
        <taxon>Dikarya</taxon>
        <taxon>Ascomycota</taxon>
        <taxon>Pezizomycotina</taxon>
        <taxon>Sordariomycetes</taxon>
        <taxon>Hypocreomycetidae</taxon>
        <taxon>Hypocreales</taxon>
        <taxon>Nectriaceae</taxon>
        <taxon>Thelonectria</taxon>
    </lineage>
</organism>
<feature type="region of interest" description="Disordered" evidence="1">
    <location>
        <begin position="254"/>
        <end position="312"/>
    </location>
</feature>
<dbReference type="EMBL" id="JAGPYM010000001">
    <property type="protein sequence ID" value="KAH6900285.1"/>
    <property type="molecule type" value="Genomic_DNA"/>
</dbReference>
<feature type="region of interest" description="Disordered" evidence="1">
    <location>
        <begin position="189"/>
        <end position="217"/>
    </location>
</feature>
<feature type="compositionally biased region" description="Basic residues" evidence="1">
    <location>
        <begin position="266"/>
        <end position="275"/>
    </location>
</feature>
<dbReference type="Pfam" id="PF13298">
    <property type="entry name" value="LigD_N"/>
    <property type="match status" value="1"/>
</dbReference>
<dbReference type="Proteomes" id="UP000777438">
    <property type="component" value="Unassembled WGS sequence"/>
</dbReference>
<sequence length="442" mass="49017">MTNKRPPSPTFIPNPLVKKRNLQWTLTASHSSQSQPLPPEKERQDEELPAAAAIDSGSAQVDHLSHFSTHLAAHICSSSTSPALSIPSYTSLYAANAGSQTGAHFVIHQHDHPVAGTHYDLRLQINENSSVSWAIMYGLPGDPNSVRLNRNATETRIHCLWNHLIETASPATGSLLIWDTGTYTVLPRRSKHAPSLDPSSPTSSPPSSPVGSSTSTPQELLHAAFQNRKIRLRLHGSHLPDPYVLNLRLTKPEDAAGRALRNTPSRNRRRRRGPGSKKPQPQPETSDEEARTDNEDEEDYTGPTKLDETAPSVHLSVVEREIQELEDEQVRSTNAYPGAKNTIGSVYQRRWYLSLDRRACAFTKKRIEGRPVWEYDRKQGGSSDDAAGRNDGDASRRLAFPFYVRGANHERSVVTGRQGVEILLDEGVEDFVPRKGWTPVLN</sequence>
<name>A0A9P8WHZ8_9HYPO</name>
<dbReference type="InterPro" id="IPR014144">
    <property type="entry name" value="LigD_PE_domain"/>
</dbReference>
<feature type="region of interest" description="Disordered" evidence="1">
    <location>
        <begin position="27"/>
        <end position="48"/>
    </location>
</feature>
<comment type="caution">
    <text evidence="3">The sequence shown here is derived from an EMBL/GenBank/DDBJ whole genome shotgun (WGS) entry which is preliminary data.</text>
</comment>
<keyword evidence="3" id="KW-0436">Ligase</keyword>
<evidence type="ECO:0000313" key="3">
    <source>
        <dbReference type="EMBL" id="KAH6900285.1"/>
    </source>
</evidence>
<dbReference type="PANTHER" id="PTHR39465">
    <property type="entry name" value="DNA LIGASE D, 3'-PHOSPHOESTERASE DOMAIN"/>
    <property type="match status" value="1"/>
</dbReference>
<proteinExistence type="predicted"/>
<protein>
    <submittedName>
        <fullName evidence="3">DNA polymerase ligase-domain-containing protein</fullName>
    </submittedName>
</protein>
<evidence type="ECO:0000259" key="2">
    <source>
        <dbReference type="Pfam" id="PF13298"/>
    </source>
</evidence>
<dbReference type="PANTHER" id="PTHR39465:SF1">
    <property type="entry name" value="DNA LIGASE D 3'-PHOSPHOESTERASE DOMAIN-CONTAINING PROTEIN"/>
    <property type="match status" value="1"/>
</dbReference>
<dbReference type="OrthoDB" id="2588098at2759"/>
<dbReference type="GO" id="GO:0016874">
    <property type="term" value="F:ligase activity"/>
    <property type="evidence" value="ECO:0007669"/>
    <property type="project" value="UniProtKB-KW"/>
</dbReference>
<dbReference type="AlphaFoldDB" id="A0A9P8WHZ8"/>
<reference evidence="3 4" key="1">
    <citation type="journal article" date="2021" name="Nat. Commun.">
        <title>Genetic determinants of endophytism in the Arabidopsis root mycobiome.</title>
        <authorList>
            <person name="Mesny F."/>
            <person name="Miyauchi S."/>
            <person name="Thiergart T."/>
            <person name="Pickel B."/>
            <person name="Atanasova L."/>
            <person name="Karlsson M."/>
            <person name="Huettel B."/>
            <person name="Barry K.W."/>
            <person name="Haridas S."/>
            <person name="Chen C."/>
            <person name="Bauer D."/>
            <person name="Andreopoulos W."/>
            <person name="Pangilinan J."/>
            <person name="LaButti K."/>
            <person name="Riley R."/>
            <person name="Lipzen A."/>
            <person name="Clum A."/>
            <person name="Drula E."/>
            <person name="Henrissat B."/>
            <person name="Kohler A."/>
            <person name="Grigoriev I.V."/>
            <person name="Martin F.M."/>
            <person name="Hacquard S."/>
        </authorList>
    </citation>
    <scope>NUCLEOTIDE SEQUENCE [LARGE SCALE GENOMIC DNA]</scope>
    <source>
        <strain evidence="3 4">MPI-CAGE-CH-0241</strain>
    </source>
</reference>
<evidence type="ECO:0000313" key="4">
    <source>
        <dbReference type="Proteomes" id="UP000777438"/>
    </source>
</evidence>